<dbReference type="PANTHER" id="PTHR21180:SF32">
    <property type="entry name" value="ENDONUCLEASE_EXONUCLEASE_PHOSPHATASE FAMILY DOMAIN-CONTAINING PROTEIN 1"/>
    <property type="match status" value="1"/>
</dbReference>
<dbReference type="PANTHER" id="PTHR21180">
    <property type="entry name" value="ENDONUCLEASE/EXONUCLEASE/PHOSPHATASE FAMILY DOMAIN-CONTAINING PROTEIN 1"/>
    <property type="match status" value="1"/>
</dbReference>
<organism evidence="2 3">
    <name type="scientific">Meiothermus hypogaeus NBRC 106114</name>
    <dbReference type="NCBI Taxonomy" id="1227553"/>
    <lineage>
        <taxon>Bacteria</taxon>
        <taxon>Thermotogati</taxon>
        <taxon>Deinococcota</taxon>
        <taxon>Deinococci</taxon>
        <taxon>Thermales</taxon>
        <taxon>Thermaceae</taxon>
        <taxon>Meiothermus</taxon>
    </lineage>
</organism>
<dbReference type="GO" id="GO:0015628">
    <property type="term" value="P:protein secretion by the type II secretion system"/>
    <property type="evidence" value="ECO:0007669"/>
    <property type="project" value="TreeGrafter"/>
</dbReference>
<protein>
    <recommendedName>
        <fullName evidence="1">Helix-hairpin-helix DNA-binding motif class 1 domain-containing protein</fullName>
    </recommendedName>
</protein>
<dbReference type="RefSeq" id="WP_119341908.1">
    <property type="nucleotide sequence ID" value="NZ_BJXL01000161.1"/>
</dbReference>
<accession>A0A511R5Z0</accession>
<dbReference type="Pfam" id="PF12836">
    <property type="entry name" value="HHH_3"/>
    <property type="match status" value="1"/>
</dbReference>
<dbReference type="InterPro" id="IPR003583">
    <property type="entry name" value="Hlx-hairpin-Hlx_DNA-bd_motif"/>
</dbReference>
<dbReference type="SMART" id="SM00278">
    <property type="entry name" value="HhH1"/>
    <property type="match status" value="2"/>
</dbReference>
<dbReference type="SUPFAM" id="SSF47781">
    <property type="entry name" value="RuvA domain 2-like"/>
    <property type="match status" value="1"/>
</dbReference>
<sequence>MKALQSILLLLALVGPATLPLTWAQSQSAPRVININTATQSQLEALPGIGPKIAREIIRNRPYRNAQELQAKVKGIGPKTWEEIKRYVRFR</sequence>
<dbReference type="Gene3D" id="1.10.150.320">
    <property type="entry name" value="Photosystem II 12 kDa extrinsic protein"/>
    <property type="match status" value="1"/>
</dbReference>
<dbReference type="InterPro" id="IPR010994">
    <property type="entry name" value="RuvA_2-like"/>
</dbReference>
<dbReference type="Proteomes" id="UP000321197">
    <property type="component" value="Unassembled WGS sequence"/>
</dbReference>
<evidence type="ECO:0000313" key="2">
    <source>
        <dbReference type="EMBL" id="GEM85023.1"/>
    </source>
</evidence>
<evidence type="ECO:0000259" key="1">
    <source>
        <dbReference type="SMART" id="SM00278"/>
    </source>
</evidence>
<feature type="domain" description="Helix-hairpin-helix DNA-binding motif class 1" evidence="1">
    <location>
        <begin position="68"/>
        <end position="87"/>
    </location>
</feature>
<dbReference type="OrthoDB" id="9758724at2"/>
<gene>
    <name evidence="2" type="ORF">MHY01S_31890</name>
</gene>
<dbReference type="EMBL" id="BJXL01000161">
    <property type="protein sequence ID" value="GEM85023.1"/>
    <property type="molecule type" value="Genomic_DNA"/>
</dbReference>
<feature type="domain" description="Helix-hairpin-helix DNA-binding motif class 1" evidence="1">
    <location>
        <begin position="41"/>
        <end position="60"/>
    </location>
</feature>
<proteinExistence type="predicted"/>
<name>A0A511R5Z0_9DEIN</name>
<comment type="caution">
    <text evidence="2">The sequence shown here is derived from an EMBL/GenBank/DDBJ whole genome shotgun (WGS) entry which is preliminary data.</text>
</comment>
<dbReference type="GO" id="GO:0003677">
    <property type="term" value="F:DNA binding"/>
    <property type="evidence" value="ECO:0007669"/>
    <property type="project" value="InterPro"/>
</dbReference>
<dbReference type="AlphaFoldDB" id="A0A511R5Z0"/>
<dbReference type="InterPro" id="IPR051675">
    <property type="entry name" value="Endo/Exo/Phosphatase_dom_1"/>
</dbReference>
<evidence type="ECO:0000313" key="3">
    <source>
        <dbReference type="Proteomes" id="UP000321197"/>
    </source>
</evidence>
<reference evidence="2 3" key="1">
    <citation type="submission" date="2019-07" db="EMBL/GenBank/DDBJ databases">
        <title>Whole genome shotgun sequence of Meiothermus hypogaeus NBRC 106114.</title>
        <authorList>
            <person name="Hosoyama A."/>
            <person name="Uohara A."/>
            <person name="Ohji S."/>
            <person name="Ichikawa N."/>
        </authorList>
    </citation>
    <scope>NUCLEOTIDE SEQUENCE [LARGE SCALE GENOMIC DNA]</scope>
    <source>
        <strain evidence="2 3">NBRC 106114</strain>
    </source>
</reference>
<dbReference type="GO" id="GO:0015627">
    <property type="term" value="C:type II protein secretion system complex"/>
    <property type="evidence" value="ECO:0007669"/>
    <property type="project" value="TreeGrafter"/>
</dbReference>
<dbReference type="GO" id="GO:0006281">
    <property type="term" value="P:DNA repair"/>
    <property type="evidence" value="ECO:0007669"/>
    <property type="project" value="InterPro"/>
</dbReference>